<dbReference type="InterPro" id="IPR011095">
    <property type="entry name" value="Dala_Dala_lig_C"/>
</dbReference>
<accession>A0A7V3YI81</accession>
<dbReference type="InterPro" id="IPR029063">
    <property type="entry name" value="SAM-dependent_MTases_sf"/>
</dbReference>
<keyword evidence="3" id="KW-0547">Nucleotide-binding</keyword>
<dbReference type="GO" id="GO:0005524">
    <property type="term" value="F:ATP binding"/>
    <property type="evidence" value="ECO:0007669"/>
    <property type="project" value="UniProtKB-UniRule"/>
</dbReference>
<dbReference type="GO" id="GO:0008168">
    <property type="term" value="F:methyltransferase activity"/>
    <property type="evidence" value="ECO:0007669"/>
    <property type="project" value="UniProtKB-KW"/>
</dbReference>
<feature type="region of interest" description="Disordered" evidence="4">
    <location>
        <begin position="1"/>
        <end position="30"/>
    </location>
</feature>
<dbReference type="Pfam" id="PF13649">
    <property type="entry name" value="Methyltransf_25"/>
    <property type="match status" value="1"/>
</dbReference>
<dbReference type="InterPro" id="IPR011761">
    <property type="entry name" value="ATP-grasp"/>
</dbReference>
<reference evidence="6" key="1">
    <citation type="journal article" date="2020" name="mSystems">
        <title>Genome- and Community-Level Interaction Insights into Carbon Utilization and Element Cycling Functions of Hydrothermarchaeota in Hydrothermal Sediment.</title>
        <authorList>
            <person name="Zhou Z."/>
            <person name="Liu Y."/>
            <person name="Xu W."/>
            <person name="Pan J."/>
            <person name="Luo Z.H."/>
            <person name="Li M."/>
        </authorList>
    </citation>
    <scope>NUCLEOTIDE SEQUENCE [LARGE SCALE GENOMIC DNA]</scope>
    <source>
        <strain evidence="6">SpSt-747</strain>
    </source>
</reference>
<sequence>MKEEPGGRSSSTRGGNGRSPRPRSLGPVGDLEAHVPPDWWRRLFTSLYLKTDGDVVEDPEITRKEVDWFTEALSLRPQEYILDLCCGHGRHSLELARRGFQHVFGLDRSHSLIQRAKAAARREGLAVEFREGDARELPYEDATFDAVLILGNSFGYFESPEDDLRVLREVFRVLKPGGRIFLDLADGAYVREHFQPRSWEWIGRKEFVLRERSLAKDGTRLVSREIVAHVEKGVLVDQFYAERLYSYEDLKLLLERAGFQEVSLCGKECTESKRAQDLGMMEERLLVRARACKEALPPKPKKTSKLRVTVLLGDPRLPDATKPGRVFDEDDAFAVAELKRALQELKGYTFRYLEDHGKVLSQLLALRGKTDLVFNLCDAGFQNDPWKELHIPVLLEVLGIPYTGAGPQCLAHCYDKSLVRGVSKELGIPVPRAFLINSGDFTFHFPFPFPVIVKPNFGDSSFGITQKSVVTNAEDFVEAVADIRARFGYNEPILVEEFLSGKDLSCGIIGNPPGDYRVLPITEEDYSALPPGLPPICGFEAKWLPQSSYGTVRSVPASIPEATRSRIVSWSLVLFRRLGCRDYARFDWRLDGDGNPYLLEVNPNPGWCWDGHLAKMASYAGLSYSDMLEEILHAALRRLGLLLS</sequence>
<evidence type="ECO:0000256" key="4">
    <source>
        <dbReference type="SAM" id="MobiDB-lite"/>
    </source>
</evidence>
<comment type="caution">
    <text evidence="6">The sequence shown here is derived from an EMBL/GenBank/DDBJ whole genome shotgun (WGS) entry which is preliminary data.</text>
</comment>
<evidence type="ECO:0000256" key="2">
    <source>
        <dbReference type="ARBA" id="ARBA00022598"/>
    </source>
</evidence>
<dbReference type="EMBL" id="DTFV01000140">
    <property type="protein sequence ID" value="HGI31585.1"/>
    <property type="molecule type" value="Genomic_DNA"/>
</dbReference>
<dbReference type="PANTHER" id="PTHR23132:SF23">
    <property type="entry name" value="D-ALANINE--D-ALANINE LIGASE B"/>
    <property type="match status" value="1"/>
</dbReference>
<feature type="compositionally biased region" description="Low complexity" evidence="4">
    <location>
        <begin position="7"/>
        <end position="29"/>
    </location>
</feature>
<dbReference type="Gene3D" id="2.20.25.110">
    <property type="entry name" value="S-adenosyl-L-methionine-dependent methyltransferases"/>
    <property type="match status" value="1"/>
</dbReference>
<dbReference type="Gene3D" id="3.30.470.20">
    <property type="entry name" value="ATP-grasp fold, B domain"/>
    <property type="match status" value="1"/>
</dbReference>
<organism evidence="6">
    <name type="scientific">Candidatus Caldatribacterium californiense</name>
    <dbReference type="NCBI Taxonomy" id="1454726"/>
    <lineage>
        <taxon>Bacteria</taxon>
        <taxon>Pseudomonadati</taxon>
        <taxon>Atribacterota</taxon>
        <taxon>Atribacteria</taxon>
        <taxon>Atribacterales</taxon>
        <taxon>Candidatus Caldatribacteriaceae</taxon>
        <taxon>Candidatus Caldatribacterium</taxon>
    </lineage>
</organism>
<dbReference type="CDD" id="cd02440">
    <property type="entry name" value="AdoMet_MTases"/>
    <property type="match status" value="1"/>
</dbReference>
<dbReference type="PANTHER" id="PTHR23132">
    <property type="entry name" value="D-ALANINE--D-ALANINE LIGASE"/>
    <property type="match status" value="1"/>
</dbReference>
<keyword evidence="3" id="KW-0067">ATP-binding</keyword>
<dbReference type="GO" id="GO:0008716">
    <property type="term" value="F:D-alanine-D-alanine ligase activity"/>
    <property type="evidence" value="ECO:0007669"/>
    <property type="project" value="InterPro"/>
</dbReference>
<keyword evidence="2" id="KW-0436">Ligase</keyword>
<dbReference type="Gene3D" id="3.30.1490.20">
    <property type="entry name" value="ATP-grasp fold, A domain"/>
    <property type="match status" value="1"/>
</dbReference>
<keyword evidence="6" id="KW-0808">Transferase</keyword>
<evidence type="ECO:0000259" key="5">
    <source>
        <dbReference type="PROSITE" id="PS50975"/>
    </source>
</evidence>
<gene>
    <name evidence="6" type="ORF">ENV30_09850</name>
</gene>
<dbReference type="SUPFAM" id="SSF56059">
    <property type="entry name" value="Glutathione synthetase ATP-binding domain-like"/>
    <property type="match status" value="1"/>
</dbReference>
<dbReference type="FunFam" id="3.30.470.20:FF:000105">
    <property type="entry name" value="Predicted protein"/>
    <property type="match status" value="1"/>
</dbReference>
<protein>
    <submittedName>
        <fullName evidence="6">Methyltransferase domain-containing protein</fullName>
    </submittedName>
</protein>
<dbReference type="SUPFAM" id="SSF53335">
    <property type="entry name" value="S-adenosyl-L-methionine-dependent methyltransferases"/>
    <property type="match status" value="1"/>
</dbReference>
<dbReference type="Pfam" id="PF07478">
    <property type="entry name" value="Dala_Dala_lig_C"/>
    <property type="match status" value="1"/>
</dbReference>
<dbReference type="Gene3D" id="3.40.50.150">
    <property type="entry name" value="Vaccinia Virus protein VP39"/>
    <property type="match status" value="1"/>
</dbReference>
<dbReference type="GO" id="GO:0032259">
    <property type="term" value="P:methylation"/>
    <property type="evidence" value="ECO:0007669"/>
    <property type="project" value="UniProtKB-KW"/>
</dbReference>
<dbReference type="GO" id="GO:0046872">
    <property type="term" value="F:metal ion binding"/>
    <property type="evidence" value="ECO:0007669"/>
    <property type="project" value="InterPro"/>
</dbReference>
<name>A0A7V3YI81_9BACT</name>
<keyword evidence="6" id="KW-0489">Methyltransferase</keyword>
<dbReference type="InterPro" id="IPR041698">
    <property type="entry name" value="Methyltransf_25"/>
</dbReference>
<evidence type="ECO:0000256" key="3">
    <source>
        <dbReference type="PROSITE-ProRule" id="PRU00409"/>
    </source>
</evidence>
<dbReference type="InterPro" id="IPR013815">
    <property type="entry name" value="ATP_grasp_subdomain_1"/>
</dbReference>
<feature type="domain" description="ATP-grasp" evidence="5">
    <location>
        <begin position="420"/>
        <end position="633"/>
    </location>
</feature>
<dbReference type="AlphaFoldDB" id="A0A7V3YI81"/>
<evidence type="ECO:0000313" key="6">
    <source>
        <dbReference type="EMBL" id="HGI31585.1"/>
    </source>
</evidence>
<evidence type="ECO:0000256" key="1">
    <source>
        <dbReference type="ARBA" id="ARBA00010871"/>
    </source>
</evidence>
<proteinExistence type="inferred from homology"/>
<comment type="similarity">
    <text evidence="1">Belongs to the D-alanine--D-alanine ligase family.</text>
</comment>
<dbReference type="PROSITE" id="PS50975">
    <property type="entry name" value="ATP_GRASP"/>
    <property type="match status" value="1"/>
</dbReference>